<reference evidence="8 9" key="1">
    <citation type="submission" date="2022-07" db="EMBL/GenBank/DDBJ databases">
        <title>A copper resistant bacterium isolated from sediment samples of deep sea hydrothermal areas.</title>
        <authorList>
            <person name="Zeng X."/>
        </authorList>
    </citation>
    <scope>NUCLEOTIDE SEQUENCE [LARGE SCALE GENOMIC DNA]</scope>
    <source>
        <strain evidence="9">CuT 6</strain>
    </source>
</reference>
<dbReference type="Pfam" id="PF04480">
    <property type="entry name" value="DUF559"/>
    <property type="match status" value="1"/>
</dbReference>
<keyword evidence="9" id="KW-1185">Reference proteome</keyword>
<accession>A0ABZ2W7M3</accession>
<dbReference type="Proteomes" id="UP001475781">
    <property type="component" value="Chromosome"/>
</dbReference>
<evidence type="ECO:0000313" key="9">
    <source>
        <dbReference type="Proteomes" id="UP001475781"/>
    </source>
</evidence>
<keyword evidence="5" id="KW-0234">DNA repair</keyword>
<keyword evidence="2 8" id="KW-0255">Endonuclease</keyword>
<dbReference type="EMBL" id="CP101118">
    <property type="protein sequence ID" value="WZF90617.1"/>
    <property type="molecule type" value="Genomic_DNA"/>
</dbReference>
<evidence type="ECO:0000256" key="3">
    <source>
        <dbReference type="ARBA" id="ARBA00022763"/>
    </source>
</evidence>
<dbReference type="Gene3D" id="3.40.960.10">
    <property type="entry name" value="VSR Endonuclease"/>
    <property type="match status" value="1"/>
</dbReference>
<evidence type="ECO:0000256" key="1">
    <source>
        <dbReference type="ARBA" id="ARBA00022722"/>
    </source>
</evidence>
<feature type="domain" description="DUF559" evidence="7">
    <location>
        <begin position="77"/>
        <end position="119"/>
    </location>
</feature>
<dbReference type="InterPro" id="IPR004603">
    <property type="entry name" value="DNA_mismatch_endonuc_vsr"/>
</dbReference>
<dbReference type="InterPro" id="IPR007569">
    <property type="entry name" value="DUF559"/>
</dbReference>
<dbReference type="Pfam" id="PF03852">
    <property type="entry name" value="Vsr"/>
    <property type="match status" value="1"/>
</dbReference>
<evidence type="ECO:0000256" key="6">
    <source>
        <dbReference type="ARBA" id="ARBA00029466"/>
    </source>
</evidence>
<gene>
    <name evidence="8" type="ORF">NLK58_08490</name>
</gene>
<evidence type="ECO:0000259" key="7">
    <source>
        <dbReference type="Pfam" id="PF04480"/>
    </source>
</evidence>
<evidence type="ECO:0000256" key="5">
    <source>
        <dbReference type="ARBA" id="ARBA00023204"/>
    </source>
</evidence>
<protein>
    <submittedName>
        <fullName evidence="8">Very short patch repair endonuclease</fullName>
    </submittedName>
</protein>
<keyword evidence="4" id="KW-0378">Hydrolase</keyword>
<name>A0ABZ2W7M3_9GAMM</name>
<keyword evidence="1" id="KW-0540">Nuclease</keyword>
<evidence type="ECO:0000256" key="2">
    <source>
        <dbReference type="ARBA" id="ARBA00022759"/>
    </source>
</evidence>
<evidence type="ECO:0000313" key="8">
    <source>
        <dbReference type="EMBL" id="WZF90617.1"/>
    </source>
</evidence>
<evidence type="ECO:0000256" key="4">
    <source>
        <dbReference type="ARBA" id="ARBA00022801"/>
    </source>
</evidence>
<comment type="similarity">
    <text evidence="6">Belongs to the Vsr family.</text>
</comment>
<dbReference type="PIRSF" id="PIRSF018267">
    <property type="entry name" value="VSR_endonuc"/>
    <property type="match status" value="1"/>
</dbReference>
<dbReference type="NCBIfam" id="TIGR00632">
    <property type="entry name" value="vsr"/>
    <property type="match status" value="1"/>
</dbReference>
<sequence length="126" mass="15033">MSQIKGRNTKPEIILRRALWHCGYRYRLKSKLPGNPDLLFTTYKVVVFVDGCFWHKCPDHFTAPKTRARFWQNKIDANVKRDQKNNQILRSQGWRVIRIWEHELKSSLEESVGRVVQVLNEQKNNQ</sequence>
<dbReference type="RefSeq" id="WP_341582784.1">
    <property type="nucleotide sequence ID" value="NZ_CP101118.1"/>
</dbReference>
<proteinExistence type="inferred from homology"/>
<dbReference type="SUPFAM" id="SSF52980">
    <property type="entry name" value="Restriction endonuclease-like"/>
    <property type="match status" value="1"/>
</dbReference>
<keyword evidence="3" id="KW-0227">DNA damage</keyword>
<dbReference type="CDD" id="cd00221">
    <property type="entry name" value="Vsr"/>
    <property type="match status" value="1"/>
</dbReference>
<organism evidence="8 9">
    <name type="scientific">Marinobacter metalliresistant</name>
    <dbReference type="NCBI Taxonomy" id="2961995"/>
    <lineage>
        <taxon>Bacteria</taxon>
        <taxon>Pseudomonadati</taxon>
        <taxon>Pseudomonadota</taxon>
        <taxon>Gammaproteobacteria</taxon>
        <taxon>Pseudomonadales</taxon>
        <taxon>Marinobacteraceae</taxon>
        <taxon>Marinobacter</taxon>
    </lineage>
</organism>
<dbReference type="InterPro" id="IPR011335">
    <property type="entry name" value="Restrct_endonuc-II-like"/>
</dbReference>
<dbReference type="GO" id="GO:0004519">
    <property type="term" value="F:endonuclease activity"/>
    <property type="evidence" value="ECO:0007669"/>
    <property type="project" value="UniProtKB-KW"/>
</dbReference>